<protein>
    <submittedName>
        <fullName evidence="1">Uncharacterized protein</fullName>
    </submittedName>
</protein>
<gene>
    <name evidence="1" type="ORF">I4F81_007067</name>
</gene>
<name>A0ACC3C3G9_PYRYE</name>
<keyword evidence="2" id="KW-1185">Reference proteome</keyword>
<comment type="caution">
    <text evidence="1">The sequence shown here is derived from an EMBL/GenBank/DDBJ whole genome shotgun (WGS) entry which is preliminary data.</text>
</comment>
<evidence type="ECO:0000313" key="1">
    <source>
        <dbReference type="EMBL" id="KAK1864521.1"/>
    </source>
</evidence>
<sequence>MYDVTPGAEEQVLGSEMDRAGYIIEVALFEAAMARQATIYATLAALADEYRTEVAADTTAYAVSAPLWAPRGRPAAVRGGGRAATTAAAGGEDILVLLASALPSAGGVFNAVPDTDDGCPICKRPWAPDLATALVAVLRCDHGAVVRSLMFANGCDVATVEGLLFALADRHAAAAVRGRSSSDADADEDADGDADGGADQRAGGVCAATAAAARERPVDVLAAAAAAADAHPTDPVTRQRAVYAAARSPVRAAAAARAEAAAALSAAAADGAAGAAAWAAARAAVDAADHVLSAAREAAAAAIYAAMNSAAAHLARLRNLDPTGRTTHSVTYKPLPGADGAAAGGGGAQLHQEAAVLRTLGLQRNSAGGSVHRQVGVYDVLALSRVTVGVCQTAGCGDLSALNVLGSRAGDFYNATHLPLLTHADAAGTRRPVSMVDEDLLSLGRAAVVDPAWLGGAAAAAVGRGADSWAIRAGLSLDAYSRVGLAGTPLVRRDPLGPPWRRNTVWDPADGGAAAAAGRAKWLQAVAWVFCRPPADSFVLLPRIKWTPISRLAAARDATHTLSQRYDRSVWGAEPPAEPASDSDLVLAFIVVVPEGVALASLLLATRDWRRADGVAVVLTFVAGLVSTAGLVALTVEEAAGRAWRGASLREEFAATFPAGVPLPPMARPLTGVPLYRVETLFLAARLGYRVPLLTGLTAAVAGVYAAIFDSYVRLFTLPPVPAAVAGGAGGGASESPGGGGELADWGEAVALLAAPARFGRPVRALAFSPTGSLLAAAGEEPGVLKLIATADPTSQVSILRGSCASRGDEPIAALAFDPLGDYVLSVGARGGVGVWGIDAGCLLTEADLAGRLAAPTCAAWTPDGASVLVGGDGGAVVIALDRWRLEGGRAVRALSWHPAAAALIVTDASGHWAVIGDVLPPHMAPSDGGDTIGSGSSDGGGSAESAAAAESRRRIERALAAEAAAADSESEAAARSEVDEDGSGGGGRRGGGGARHRGAAGRGGRGASGGGGGGKGTRAAADRRRGHRSGAKGGGDRRHNRRARARVPAAFMPSATPWDTIDAAGTPAPGAARLLHWSLAGTITSTAAATHATVAIEFADGDRRPASFIDHYGYTSGVLGDLGALFAAPASPAHAATVFFRPAGSWAANADWTLPLPRGEEPAAVALGARFAAVVTTAGLLRVLSLTGVQTDVCRLGGSPVTATAAGDRLLVVTASDGGDLAYELLRVAASTGEVVATLGAGPLRLSPRSALRWVGFTEVDGGRVGVYDSAGSLTLIEEAAVAAKGARALDYAARLSLHKSHEFAAVVANHYKLPALAARIERLAAVKDFGDDAGLTAGAVRRSRVRGGGPAVPGGVGTAAAAAPPRQPPPAWGAAPPGAVDVMRAAADGDDDDAPVGVRRVVPPPARPAAAAAAPPAAGEDAAGGAAAGGSGDGDGGGADADADANANGGDDDAAVDDDELATLMPPTRKRKAPPTVLALLRAAAPAAGSAAAAGAAARQRPVPSPPAPRVVASSAGSDTDGEGGGGGGAPRPPATAAGTTAAGTAAAGGAAEEGEEEDEGVEAVAAAAAAASPAKKARTATPRRRGRAAGARPRGLAAATAAAAASATATAGAGGAGAGGGGAKAAGGGGKAAAPAAASRNPFAVKAGGGGGKRAAAAAAGAGASKTASLFAVLAKSKVGS</sequence>
<dbReference type="Proteomes" id="UP000798662">
    <property type="component" value="Chromosome 2"/>
</dbReference>
<reference evidence="1" key="1">
    <citation type="submission" date="2019-11" db="EMBL/GenBank/DDBJ databases">
        <title>Nori genome reveals adaptations in red seaweeds to the harsh intertidal environment.</title>
        <authorList>
            <person name="Wang D."/>
            <person name="Mao Y."/>
        </authorList>
    </citation>
    <scope>NUCLEOTIDE SEQUENCE</scope>
    <source>
        <tissue evidence="1">Gametophyte</tissue>
    </source>
</reference>
<dbReference type="EMBL" id="CM020619">
    <property type="protein sequence ID" value="KAK1864521.1"/>
    <property type="molecule type" value="Genomic_DNA"/>
</dbReference>
<proteinExistence type="predicted"/>
<organism evidence="1 2">
    <name type="scientific">Pyropia yezoensis</name>
    <name type="common">Susabi-nori</name>
    <name type="synonym">Porphyra yezoensis</name>
    <dbReference type="NCBI Taxonomy" id="2788"/>
    <lineage>
        <taxon>Eukaryota</taxon>
        <taxon>Rhodophyta</taxon>
        <taxon>Bangiophyceae</taxon>
        <taxon>Bangiales</taxon>
        <taxon>Bangiaceae</taxon>
        <taxon>Pyropia</taxon>
    </lineage>
</organism>
<evidence type="ECO:0000313" key="2">
    <source>
        <dbReference type="Proteomes" id="UP000798662"/>
    </source>
</evidence>
<accession>A0ACC3C3G9</accession>